<dbReference type="GO" id="GO:0006879">
    <property type="term" value="P:intracellular iron ion homeostasis"/>
    <property type="evidence" value="ECO:0007669"/>
    <property type="project" value="InterPro"/>
</dbReference>
<reference evidence="2 3" key="1">
    <citation type="submission" date="2018-07" db="EMBL/GenBank/DDBJ databases">
        <title>The complete nuclear genome of the prasinophyte Chloropicon primus (CCMP1205).</title>
        <authorList>
            <person name="Pombert J.-F."/>
            <person name="Otis C."/>
            <person name="Turmel M."/>
            <person name="Lemieux C."/>
        </authorList>
    </citation>
    <scope>NUCLEOTIDE SEQUENCE [LARGE SCALE GENOMIC DNA]</scope>
    <source>
        <strain evidence="2 3">CCMP1205</strain>
    </source>
</reference>
<evidence type="ECO:0000313" key="2">
    <source>
        <dbReference type="EMBL" id="QDZ19580.1"/>
    </source>
</evidence>
<dbReference type="PANTHER" id="PTHR12735:SF27">
    <property type="entry name" value="BOLA-LIKE PROTEIN 2"/>
    <property type="match status" value="1"/>
</dbReference>
<comment type="similarity">
    <text evidence="1">Belongs to the BolA/IbaG family.</text>
</comment>
<dbReference type="PANTHER" id="PTHR12735">
    <property type="entry name" value="BOLA-LIKE PROTEIN-RELATED"/>
    <property type="match status" value="1"/>
</dbReference>
<protein>
    <submittedName>
        <fullName evidence="2">BolA-like protein</fullName>
    </submittedName>
</protein>
<dbReference type="OrthoDB" id="4983at2759"/>
<dbReference type="InterPro" id="IPR045115">
    <property type="entry name" value="BOL2"/>
</dbReference>
<dbReference type="Pfam" id="PF01722">
    <property type="entry name" value="BolA"/>
    <property type="match status" value="1"/>
</dbReference>
<dbReference type="InterPro" id="IPR002634">
    <property type="entry name" value="BolA"/>
</dbReference>
<dbReference type="AlphaFoldDB" id="A0A5B8MJL7"/>
<dbReference type="GO" id="GO:0005829">
    <property type="term" value="C:cytosol"/>
    <property type="evidence" value="ECO:0007669"/>
    <property type="project" value="TreeGrafter"/>
</dbReference>
<dbReference type="SUPFAM" id="SSF82657">
    <property type="entry name" value="BolA-like"/>
    <property type="match status" value="1"/>
</dbReference>
<keyword evidence="3" id="KW-1185">Reference proteome</keyword>
<dbReference type="GO" id="GO:0051604">
    <property type="term" value="P:protein maturation"/>
    <property type="evidence" value="ECO:0007669"/>
    <property type="project" value="InterPro"/>
</dbReference>
<evidence type="ECO:0000256" key="1">
    <source>
        <dbReference type="RuleBase" id="RU003860"/>
    </source>
</evidence>
<dbReference type="EMBL" id="CP031036">
    <property type="protein sequence ID" value="QDZ19580.1"/>
    <property type="molecule type" value="Genomic_DNA"/>
</dbReference>
<dbReference type="Gene3D" id="3.30.300.90">
    <property type="entry name" value="BolA-like"/>
    <property type="match status" value="1"/>
</dbReference>
<dbReference type="GO" id="GO:0051537">
    <property type="term" value="F:2 iron, 2 sulfur cluster binding"/>
    <property type="evidence" value="ECO:0007669"/>
    <property type="project" value="InterPro"/>
</dbReference>
<proteinExistence type="inferred from homology"/>
<organism evidence="2 3">
    <name type="scientific">Chloropicon primus</name>
    <dbReference type="NCBI Taxonomy" id="1764295"/>
    <lineage>
        <taxon>Eukaryota</taxon>
        <taxon>Viridiplantae</taxon>
        <taxon>Chlorophyta</taxon>
        <taxon>Chloropicophyceae</taxon>
        <taxon>Chloropicales</taxon>
        <taxon>Chloropicaceae</taxon>
        <taxon>Chloropicon</taxon>
    </lineage>
</organism>
<dbReference type="InterPro" id="IPR036065">
    <property type="entry name" value="BolA-like_sf"/>
</dbReference>
<name>A0A5B8MJL7_9CHLO</name>
<dbReference type="Proteomes" id="UP000316726">
    <property type="component" value="Chromosome 3"/>
</dbReference>
<gene>
    <name evidence="2" type="ORF">A3770_03p20980</name>
</gene>
<evidence type="ECO:0000313" key="3">
    <source>
        <dbReference type="Proteomes" id="UP000316726"/>
    </source>
</evidence>
<sequence length="104" mass="11397">MLSSTVRAVKTTLGGVRGVRMAVTVAQVEQKLKEALQAQEIEVFDTSGGCGASFEVSLLVSEQFEGKRALQRHRLINGVLAEELKEIHALSIKKTLTPEEFKTK</sequence>
<dbReference type="STRING" id="1764295.A0A5B8MJL7"/>
<accession>A0A5B8MJL7</accession>
<dbReference type="GO" id="GO:0005634">
    <property type="term" value="C:nucleus"/>
    <property type="evidence" value="ECO:0007669"/>
    <property type="project" value="TreeGrafter"/>
</dbReference>